<dbReference type="Pfam" id="PF13828">
    <property type="entry name" value="DUF4190"/>
    <property type="match status" value="1"/>
</dbReference>
<protein>
    <submittedName>
        <fullName evidence="3">DUF4190 domain-containing protein</fullName>
    </submittedName>
</protein>
<sequence length="153" mass="15823">MLAVADTVAVTTRQEATIADKAADTPVITGRSASRDQSVGKAEQKARRKLIRSELRAAIGQYKAKPAESQTNGLATASFITGLLALVLLFTSSSIAGITLLLGPLALILGIVSLGQIKRKGQKGLGLGIAGTVLGAVYILLLLLVIAALSNFR</sequence>
<reference evidence="4" key="2">
    <citation type="submission" date="2023-07" db="EMBL/GenBank/DDBJ databases">
        <authorList>
            <person name="Jung D.-H."/>
        </authorList>
    </citation>
    <scope>NUCLEOTIDE SEQUENCE [LARGE SCALE GENOMIC DNA]</scope>
    <source>
        <strain evidence="4">JA-25</strain>
    </source>
</reference>
<name>A0ABX0QHX7_9BACT</name>
<feature type="transmembrane region" description="Helical" evidence="1">
    <location>
        <begin position="71"/>
        <end position="89"/>
    </location>
</feature>
<proteinExistence type="predicted"/>
<dbReference type="EMBL" id="WAEL01000005">
    <property type="protein sequence ID" value="NID11468.1"/>
    <property type="molecule type" value="Genomic_DNA"/>
</dbReference>
<feature type="transmembrane region" description="Helical" evidence="1">
    <location>
        <begin position="95"/>
        <end position="115"/>
    </location>
</feature>
<comment type="caution">
    <text evidence="3">The sequence shown here is derived from an EMBL/GenBank/DDBJ whole genome shotgun (WGS) entry which is preliminary data.</text>
</comment>
<evidence type="ECO:0000259" key="2">
    <source>
        <dbReference type="Pfam" id="PF13828"/>
    </source>
</evidence>
<dbReference type="InterPro" id="IPR025241">
    <property type="entry name" value="DUF4190"/>
</dbReference>
<feature type="transmembrane region" description="Helical" evidence="1">
    <location>
        <begin position="127"/>
        <end position="149"/>
    </location>
</feature>
<gene>
    <name evidence="3" type="ORF">F7231_14935</name>
</gene>
<feature type="domain" description="DUF4190" evidence="2">
    <location>
        <begin position="74"/>
        <end position="144"/>
    </location>
</feature>
<keyword evidence="1" id="KW-0812">Transmembrane</keyword>
<keyword evidence="1" id="KW-0472">Membrane</keyword>
<keyword evidence="4" id="KW-1185">Reference proteome</keyword>
<evidence type="ECO:0000313" key="4">
    <source>
        <dbReference type="Proteomes" id="UP000606008"/>
    </source>
</evidence>
<evidence type="ECO:0000256" key="1">
    <source>
        <dbReference type="SAM" id="Phobius"/>
    </source>
</evidence>
<keyword evidence="1" id="KW-1133">Transmembrane helix</keyword>
<dbReference type="Proteomes" id="UP000606008">
    <property type="component" value="Unassembled WGS sequence"/>
</dbReference>
<evidence type="ECO:0000313" key="3">
    <source>
        <dbReference type="EMBL" id="NID11468.1"/>
    </source>
</evidence>
<accession>A0ABX0QHX7</accession>
<organism evidence="3 4">
    <name type="scientific">Fibrivirga algicola</name>
    <dbReference type="NCBI Taxonomy" id="2950420"/>
    <lineage>
        <taxon>Bacteria</taxon>
        <taxon>Pseudomonadati</taxon>
        <taxon>Bacteroidota</taxon>
        <taxon>Cytophagia</taxon>
        <taxon>Cytophagales</taxon>
        <taxon>Spirosomataceae</taxon>
        <taxon>Fibrivirga</taxon>
    </lineage>
</organism>
<reference evidence="4" key="1">
    <citation type="submission" date="2019-09" db="EMBL/GenBank/DDBJ databases">
        <authorList>
            <person name="Jung D.-H."/>
        </authorList>
    </citation>
    <scope>NUCLEOTIDE SEQUENCE [LARGE SCALE GENOMIC DNA]</scope>
    <source>
        <strain evidence="4">JA-25</strain>
    </source>
</reference>